<reference evidence="1 2" key="1">
    <citation type="journal article" date="2013" name="Curr. Biol.">
        <title>The Genome of the Foraminiferan Reticulomyxa filosa.</title>
        <authorList>
            <person name="Glockner G."/>
            <person name="Hulsmann N."/>
            <person name="Schleicher M."/>
            <person name="Noegel A.A."/>
            <person name="Eichinger L."/>
            <person name="Gallinger C."/>
            <person name="Pawlowski J."/>
            <person name="Sierra R."/>
            <person name="Euteneuer U."/>
            <person name="Pillet L."/>
            <person name="Moustafa A."/>
            <person name="Platzer M."/>
            <person name="Groth M."/>
            <person name="Szafranski K."/>
            <person name="Schliwa M."/>
        </authorList>
    </citation>
    <scope>NUCLEOTIDE SEQUENCE [LARGE SCALE GENOMIC DNA]</scope>
</reference>
<evidence type="ECO:0000313" key="1">
    <source>
        <dbReference type="EMBL" id="ETO07371.1"/>
    </source>
</evidence>
<organism evidence="1 2">
    <name type="scientific">Reticulomyxa filosa</name>
    <dbReference type="NCBI Taxonomy" id="46433"/>
    <lineage>
        <taxon>Eukaryota</taxon>
        <taxon>Sar</taxon>
        <taxon>Rhizaria</taxon>
        <taxon>Retaria</taxon>
        <taxon>Foraminifera</taxon>
        <taxon>Monothalamids</taxon>
        <taxon>Reticulomyxidae</taxon>
        <taxon>Reticulomyxa</taxon>
    </lineage>
</organism>
<comment type="caution">
    <text evidence="1">The sequence shown here is derived from an EMBL/GenBank/DDBJ whole genome shotgun (WGS) entry which is preliminary data.</text>
</comment>
<feature type="non-terminal residue" evidence="1">
    <location>
        <position position="1"/>
    </location>
</feature>
<dbReference type="Proteomes" id="UP000023152">
    <property type="component" value="Unassembled WGS sequence"/>
</dbReference>
<keyword evidence="2" id="KW-1185">Reference proteome</keyword>
<protein>
    <submittedName>
        <fullName evidence="1">Uncharacterized protein</fullName>
    </submittedName>
</protein>
<proteinExistence type="predicted"/>
<dbReference type="AlphaFoldDB" id="X6M1B8"/>
<gene>
    <name evidence="1" type="ORF">RFI_30022</name>
</gene>
<sequence>QTSQQERKEIFKELACAFIGTESWNNLLQVSFASFLFSTSNKIRHMLPLSQYRPLYFFVCVVFGSCKQLCNLTFSCIGDDADAHICYLEALIQCNCYDKINDATKNLFLVYSLFFFKYKKYLYSLIISLKLTGTESCSRQVL</sequence>
<dbReference type="EMBL" id="ASPP01026215">
    <property type="protein sequence ID" value="ETO07371.1"/>
    <property type="molecule type" value="Genomic_DNA"/>
</dbReference>
<name>X6M1B8_RETFI</name>
<accession>X6M1B8</accession>
<evidence type="ECO:0000313" key="2">
    <source>
        <dbReference type="Proteomes" id="UP000023152"/>
    </source>
</evidence>